<gene>
    <name evidence="1" type="ORF">O181_007797</name>
</gene>
<organism evidence="1 2">
    <name type="scientific">Austropuccinia psidii MF-1</name>
    <dbReference type="NCBI Taxonomy" id="1389203"/>
    <lineage>
        <taxon>Eukaryota</taxon>
        <taxon>Fungi</taxon>
        <taxon>Dikarya</taxon>
        <taxon>Basidiomycota</taxon>
        <taxon>Pucciniomycotina</taxon>
        <taxon>Pucciniomycetes</taxon>
        <taxon>Pucciniales</taxon>
        <taxon>Sphaerophragmiaceae</taxon>
        <taxon>Austropuccinia</taxon>
    </lineage>
</organism>
<name>A0A9Q3BMN6_9BASI</name>
<comment type="caution">
    <text evidence="1">The sequence shown here is derived from an EMBL/GenBank/DDBJ whole genome shotgun (WGS) entry which is preliminary data.</text>
</comment>
<dbReference type="AlphaFoldDB" id="A0A9Q3BMN6"/>
<dbReference type="Proteomes" id="UP000765509">
    <property type="component" value="Unassembled WGS sequence"/>
</dbReference>
<dbReference type="EMBL" id="AVOT02001764">
    <property type="protein sequence ID" value="MBW0468082.1"/>
    <property type="molecule type" value="Genomic_DNA"/>
</dbReference>
<sequence>MLTASNLPITLWPWEFQHAMRIFNQNLHTDDDKTPFELLGNKKPFLKMLQVFGATSFIHNHNFKKDLSVREVIGYHLVIAEDPKGWLFWIPGKKVIARLVSVKFDEKLFYKPGTNYIKYIQVSNLFGKSMISKTDKQEELITTISSNMNPDIIFPTMYREAIHLNNRNQWIAAINEELESMVREDVFKSIELKQALAEVPHESILRTKWVFVKKPKRYKAQATTNMGILIANENQSSELKCDVDANWGGEGDHSMHGKNLKSWQSK</sequence>
<keyword evidence="2" id="KW-1185">Reference proteome</keyword>
<evidence type="ECO:0000313" key="2">
    <source>
        <dbReference type="Proteomes" id="UP000765509"/>
    </source>
</evidence>
<protein>
    <recommendedName>
        <fullName evidence="3">Reverse transcriptase Ty1/copia-type domain-containing protein</fullName>
    </recommendedName>
</protein>
<reference evidence="1" key="1">
    <citation type="submission" date="2021-03" db="EMBL/GenBank/DDBJ databases">
        <title>Draft genome sequence of rust myrtle Austropuccinia psidii MF-1, a brazilian biotype.</title>
        <authorList>
            <person name="Quecine M.C."/>
            <person name="Pachon D.M.R."/>
            <person name="Bonatelli M.L."/>
            <person name="Correr F.H."/>
            <person name="Franceschini L.M."/>
            <person name="Leite T.F."/>
            <person name="Margarido G.R.A."/>
            <person name="Almeida C.A."/>
            <person name="Ferrarezi J.A."/>
            <person name="Labate C.A."/>
        </authorList>
    </citation>
    <scope>NUCLEOTIDE SEQUENCE</scope>
    <source>
        <strain evidence="1">MF-1</strain>
    </source>
</reference>
<evidence type="ECO:0008006" key="3">
    <source>
        <dbReference type="Google" id="ProtNLM"/>
    </source>
</evidence>
<evidence type="ECO:0000313" key="1">
    <source>
        <dbReference type="EMBL" id="MBW0468082.1"/>
    </source>
</evidence>
<dbReference type="OrthoDB" id="430476at2759"/>
<proteinExistence type="predicted"/>
<accession>A0A9Q3BMN6</accession>